<feature type="transmembrane region" description="Helical" evidence="9">
    <location>
        <begin position="39"/>
        <end position="62"/>
    </location>
</feature>
<feature type="transmembrane region" description="Helical" evidence="9">
    <location>
        <begin position="12"/>
        <end position="33"/>
    </location>
</feature>
<evidence type="ECO:0000256" key="3">
    <source>
        <dbReference type="ARBA" id="ARBA00022475"/>
    </source>
</evidence>
<dbReference type="AlphaFoldDB" id="A0A3D8YAV9"/>
<evidence type="ECO:0000256" key="7">
    <source>
        <dbReference type="ARBA" id="ARBA00023136"/>
    </source>
</evidence>
<evidence type="ECO:0000256" key="4">
    <source>
        <dbReference type="ARBA" id="ARBA00022692"/>
    </source>
</evidence>
<name>A0A3D8YAV9_9BACT</name>
<evidence type="ECO:0000256" key="8">
    <source>
        <dbReference type="ARBA" id="ARBA00034708"/>
    </source>
</evidence>
<feature type="transmembrane region" description="Helical" evidence="9">
    <location>
        <begin position="236"/>
        <end position="260"/>
    </location>
</feature>
<dbReference type="RefSeq" id="WP_115831436.1">
    <property type="nucleotide sequence ID" value="NZ_QNUL01000009.1"/>
</dbReference>
<evidence type="ECO:0000256" key="1">
    <source>
        <dbReference type="ARBA" id="ARBA00004651"/>
    </source>
</evidence>
<comment type="subcellular location">
    <subcellularLocation>
        <location evidence="1">Cell membrane</location>
        <topology evidence="1">Multi-pass membrane protein</topology>
    </subcellularLocation>
</comment>
<keyword evidence="3" id="KW-1003">Cell membrane</keyword>
<dbReference type="PANTHER" id="PTHR33281">
    <property type="entry name" value="UPF0187 PROTEIN YNEE"/>
    <property type="match status" value="1"/>
</dbReference>
<evidence type="ECO:0000313" key="11">
    <source>
        <dbReference type="Proteomes" id="UP000256373"/>
    </source>
</evidence>
<evidence type="ECO:0008006" key="12">
    <source>
        <dbReference type="Google" id="ProtNLM"/>
    </source>
</evidence>
<accession>A0A3D8YAV9</accession>
<comment type="caution">
    <text evidence="10">The sequence shown here is derived from an EMBL/GenBank/DDBJ whole genome shotgun (WGS) entry which is preliminary data.</text>
</comment>
<comment type="similarity">
    <text evidence="8">Belongs to the anion channel-forming bestrophin (TC 1.A.46) family.</text>
</comment>
<proteinExistence type="inferred from homology"/>
<gene>
    <name evidence="10" type="ORF">DSL64_13515</name>
</gene>
<organism evidence="10 11">
    <name type="scientific">Dyadobacter luteus</name>
    <dbReference type="NCBI Taxonomy" id="2259619"/>
    <lineage>
        <taxon>Bacteria</taxon>
        <taxon>Pseudomonadati</taxon>
        <taxon>Bacteroidota</taxon>
        <taxon>Cytophagia</taxon>
        <taxon>Cytophagales</taxon>
        <taxon>Spirosomataceae</taxon>
        <taxon>Dyadobacter</taxon>
    </lineage>
</organism>
<evidence type="ECO:0000313" key="10">
    <source>
        <dbReference type="EMBL" id="REA60914.1"/>
    </source>
</evidence>
<evidence type="ECO:0000256" key="6">
    <source>
        <dbReference type="ARBA" id="ARBA00023065"/>
    </source>
</evidence>
<keyword evidence="2" id="KW-0813">Transport</keyword>
<keyword evidence="7 9" id="KW-0472">Membrane</keyword>
<keyword evidence="5 9" id="KW-1133">Transmembrane helix</keyword>
<evidence type="ECO:0000256" key="9">
    <source>
        <dbReference type="SAM" id="Phobius"/>
    </source>
</evidence>
<dbReference type="InterPro" id="IPR044669">
    <property type="entry name" value="YneE/VCCN1/2-like"/>
</dbReference>
<evidence type="ECO:0000256" key="5">
    <source>
        <dbReference type="ARBA" id="ARBA00022989"/>
    </source>
</evidence>
<dbReference type="GO" id="GO:0005254">
    <property type="term" value="F:chloride channel activity"/>
    <property type="evidence" value="ECO:0007669"/>
    <property type="project" value="InterPro"/>
</dbReference>
<reference evidence="10 11" key="1">
    <citation type="submission" date="2018-07" db="EMBL/GenBank/DDBJ databases">
        <title>Dyadobacter roseus sp. nov., isolated from rose rhizosphere soil.</title>
        <authorList>
            <person name="Chen L."/>
        </authorList>
    </citation>
    <scope>NUCLEOTIDE SEQUENCE [LARGE SCALE GENOMIC DNA]</scope>
    <source>
        <strain evidence="10 11">RS19</strain>
    </source>
</reference>
<dbReference type="OrthoDB" id="445589at2"/>
<dbReference type="GO" id="GO:0005886">
    <property type="term" value="C:plasma membrane"/>
    <property type="evidence" value="ECO:0007669"/>
    <property type="project" value="UniProtKB-SubCell"/>
</dbReference>
<dbReference type="Pfam" id="PF25539">
    <property type="entry name" value="Bestrophin_2"/>
    <property type="match status" value="1"/>
</dbReference>
<dbReference type="PANTHER" id="PTHR33281:SF19">
    <property type="entry name" value="VOLTAGE-DEPENDENT ANION CHANNEL-FORMING PROTEIN YNEE"/>
    <property type="match status" value="1"/>
</dbReference>
<evidence type="ECO:0000256" key="2">
    <source>
        <dbReference type="ARBA" id="ARBA00022448"/>
    </source>
</evidence>
<dbReference type="Proteomes" id="UP000256373">
    <property type="component" value="Unassembled WGS sequence"/>
</dbReference>
<protein>
    <recommendedName>
        <fullName evidence="12">Multidrug transporter</fullName>
    </recommendedName>
</protein>
<sequence>MYVKRHLNPLIVYFYSWRMVLFSLFTGIFAIVLYEHLDWKWVAIPWLPVSLVGTATAFFVGFKNNQSYDRSWEARKVWGAITNNSRSFSAAVRSFVGHELEHEPEKQEEINDMIRIIIYRHIGWLYALKYAMRQRTTWEHRDRASKRQRVAIHKTQETFEDEVQKYLSEGEVEWIKTKSNRATQILDRQSQDIKFLRKNGLVDAFQHVELQNLIASFYDEQGKSERIKNTPFPRQYATTSTLFIFVFMTLLPFGLLPQFVELGERYMFLLIPFNLIVSWVFMFMEYVGDISENPFEGLINDVPVASIVRNIEIDLCEMLGDEQIPQKIQPYQGMLF</sequence>
<keyword evidence="11" id="KW-1185">Reference proteome</keyword>
<keyword evidence="6" id="KW-0406">Ion transport</keyword>
<feature type="transmembrane region" description="Helical" evidence="9">
    <location>
        <begin position="266"/>
        <end position="284"/>
    </location>
</feature>
<keyword evidence="4 9" id="KW-0812">Transmembrane</keyword>
<dbReference type="EMBL" id="QNUL01000009">
    <property type="protein sequence ID" value="REA60914.1"/>
    <property type="molecule type" value="Genomic_DNA"/>
</dbReference>